<dbReference type="InterPro" id="IPR036691">
    <property type="entry name" value="Endo/exonu/phosph_ase_sf"/>
</dbReference>
<dbReference type="Proteomes" id="UP000604161">
    <property type="component" value="Unassembled WGS sequence"/>
</dbReference>
<dbReference type="Gene3D" id="3.60.10.10">
    <property type="entry name" value="Endonuclease/exonuclease/phosphatase"/>
    <property type="match status" value="1"/>
</dbReference>
<proteinExistence type="predicted"/>
<evidence type="ECO:0000313" key="3">
    <source>
        <dbReference type="EMBL" id="MBD5771489.1"/>
    </source>
</evidence>
<feature type="transmembrane region" description="Helical" evidence="1">
    <location>
        <begin position="35"/>
        <end position="53"/>
    </location>
</feature>
<accession>A0ABR8P146</accession>
<evidence type="ECO:0000259" key="2">
    <source>
        <dbReference type="Pfam" id="PF03372"/>
    </source>
</evidence>
<keyword evidence="3" id="KW-0378">Hydrolase</keyword>
<gene>
    <name evidence="3" type="ORF">IF202_10550</name>
</gene>
<protein>
    <submittedName>
        <fullName evidence="3">Endonuclease/exonuclease/phosphatase family protein</fullName>
    </submittedName>
</protein>
<keyword evidence="1" id="KW-0812">Transmembrane</keyword>
<dbReference type="EMBL" id="JACYFC010000003">
    <property type="protein sequence ID" value="MBD5771489.1"/>
    <property type="molecule type" value="Genomic_DNA"/>
</dbReference>
<keyword evidence="3" id="KW-0540">Nuclease</keyword>
<keyword evidence="4" id="KW-1185">Reference proteome</keyword>
<dbReference type="GO" id="GO:0004519">
    <property type="term" value="F:endonuclease activity"/>
    <property type="evidence" value="ECO:0007669"/>
    <property type="project" value="UniProtKB-KW"/>
</dbReference>
<keyword evidence="3" id="KW-0255">Endonuclease</keyword>
<dbReference type="SUPFAM" id="SSF56219">
    <property type="entry name" value="DNase I-like"/>
    <property type="match status" value="1"/>
</dbReference>
<feature type="transmembrane region" description="Helical" evidence="1">
    <location>
        <begin position="60"/>
        <end position="79"/>
    </location>
</feature>
<evidence type="ECO:0000313" key="4">
    <source>
        <dbReference type="Proteomes" id="UP000604161"/>
    </source>
</evidence>
<organism evidence="3 4">
    <name type="scientific">Marinomonas colpomeniae</name>
    <dbReference type="NCBI Taxonomy" id="2774408"/>
    <lineage>
        <taxon>Bacteria</taxon>
        <taxon>Pseudomonadati</taxon>
        <taxon>Pseudomonadota</taxon>
        <taxon>Gammaproteobacteria</taxon>
        <taxon>Oceanospirillales</taxon>
        <taxon>Oceanospirillaceae</taxon>
        <taxon>Marinomonas</taxon>
    </lineage>
</organism>
<dbReference type="Pfam" id="PF03372">
    <property type="entry name" value="Exo_endo_phos"/>
    <property type="match status" value="1"/>
</dbReference>
<keyword evidence="1" id="KW-0472">Membrane</keyword>
<dbReference type="InterPro" id="IPR005135">
    <property type="entry name" value="Endo/exonuclease/phosphatase"/>
</dbReference>
<dbReference type="RefSeq" id="WP_191594866.1">
    <property type="nucleotide sequence ID" value="NZ_JACYFC010000003.1"/>
</dbReference>
<keyword evidence="1" id="KW-1133">Transmembrane helix</keyword>
<sequence length="360" mass="41036">MQLVLVFCTLIIVLVTVLPLSKNQHWIVRGMDFPRLQIAIVSATALIAHFIFLDIQMISNWVIIGVTIACLIWQLWWILPYTCIWPKEVRAARDTSPEKQLSILTSNVLTPNRNADSLIKLVKKHKPDVLVTLESDQWWEDKLIVLEETMPYSIKCPLSNLYGMHVFSKLPLENQEISYLVEKDVPSIHASLILRTGDKVRVHFIHPAPPSPTENEESAERDAELMIVARSVVDSDQPVIVTGDLNDVAWSTTTRLFHKISGLLDPRVGRGMYNTFHAKYFFLRWPLDHLFHSQHFTLQSLQRLPSIGSDHFALLTRLVFSPEEGSDQKGLTSDAFDYDRSKEMTEKKGVSKSEVPCPGE</sequence>
<comment type="caution">
    <text evidence="3">The sequence shown here is derived from an EMBL/GenBank/DDBJ whole genome shotgun (WGS) entry which is preliminary data.</text>
</comment>
<name>A0ABR8P146_9GAMM</name>
<feature type="domain" description="Endonuclease/exonuclease/phosphatase" evidence="2">
    <location>
        <begin position="104"/>
        <end position="311"/>
    </location>
</feature>
<reference evidence="3 4" key="1">
    <citation type="submission" date="2020-09" db="EMBL/GenBank/DDBJ databases">
        <title>Marinomonas sp. nov., isolated from the cysticercosis algae of Qingdao, China.</title>
        <authorList>
            <person name="Sun X."/>
        </authorList>
    </citation>
    <scope>NUCLEOTIDE SEQUENCE [LARGE SCALE GENOMIC DNA]</scope>
    <source>
        <strain evidence="3 4">SM2066</strain>
    </source>
</reference>
<evidence type="ECO:0000256" key="1">
    <source>
        <dbReference type="SAM" id="Phobius"/>
    </source>
</evidence>